<evidence type="ECO:0000259" key="1">
    <source>
        <dbReference type="Pfam" id="PF08864"/>
    </source>
</evidence>
<reference evidence="2" key="1">
    <citation type="submission" date="2022-03" db="EMBL/GenBank/DDBJ databases">
        <authorList>
            <person name="Vrbovska V."/>
            <person name="Kovarovic V."/>
            <person name="Botka T."/>
            <person name="Pantucek R."/>
        </authorList>
    </citation>
    <scope>NUCLEOTIDE SEQUENCE</scope>
    <source>
        <strain evidence="2">CCM 2609</strain>
    </source>
</reference>
<evidence type="ECO:0000313" key="2">
    <source>
        <dbReference type="EMBL" id="UOB21594.1"/>
    </source>
</evidence>
<dbReference type="InterPro" id="IPR038091">
    <property type="entry name" value="UPF0302_N_sf"/>
</dbReference>
<reference evidence="2" key="2">
    <citation type="submission" date="2022-04" db="EMBL/GenBank/DDBJ databases">
        <title>Antimicrobial genetic elements in methicillin-resistant Macrococcus armenti.</title>
        <authorList>
            <person name="Keller J.E."/>
            <person name="Schwendener S."/>
            <person name="Pantucek R."/>
            <person name="Perreten V."/>
        </authorList>
    </citation>
    <scope>NUCLEOTIDE SEQUENCE</scope>
    <source>
        <strain evidence="2">CCM 2609</strain>
    </source>
</reference>
<gene>
    <name evidence="2" type="ORF">MRZ06_06260</name>
</gene>
<dbReference type="Gene3D" id="3.40.1530.30">
    <property type="entry name" value="Uncharacterised family UPF0302, N-terminal domain"/>
    <property type="match status" value="1"/>
</dbReference>
<evidence type="ECO:0000313" key="3">
    <source>
        <dbReference type="Proteomes" id="UP000830343"/>
    </source>
</evidence>
<feature type="domain" description="UPF0302" evidence="1">
    <location>
        <begin position="9"/>
        <end position="60"/>
    </location>
</feature>
<accession>A0ABY3ZZ38</accession>
<dbReference type="RefSeq" id="WP_243367313.1">
    <property type="nucleotide sequence ID" value="NZ_CP094348.1"/>
</dbReference>
<protein>
    <submittedName>
        <fullName evidence="2">YpiB family protein</fullName>
    </submittedName>
</protein>
<name>A0ABY3ZZ38_9STAP</name>
<sequence>MKITNLINERQQFLKYLLMQHNIDNKNTVWILNLLKDREDILSNIKFMRHDAMSNRIIIFNDFKIHLALPHGIVTDAFVIFHYLLSLKHTLYLVYLPHNQKYMQIEMKEQLNLFVHSVDVNQIQDIERNLYILQRNKIVKQHINNYIDNLIEVTLLNKDKERFNQLMNFKQMLGE</sequence>
<dbReference type="Pfam" id="PF08864">
    <property type="entry name" value="UPF0302"/>
    <property type="match status" value="1"/>
</dbReference>
<proteinExistence type="predicted"/>
<dbReference type="InterPro" id="IPR014963">
    <property type="entry name" value="UPF0302_N"/>
</dbReference>
<dbReference type="Proteomes" id="UP000830343">
    <property type="component" value="Chromosome"/>
</dbReference>
<dbReference type="EMBL" id="CP094348">
    <property type="protein sequence ID" value="UOB21594.1"/>
    <property type="molecule type" value="Genomic_DNA"/>
</dbReference>
<keyword evidence="3" id="KW-1185">Reference proteome</keyword>
<organism evidence="2 3">
    <name type="scientific">Macrococcus armenti</name>
    <dbReference type="NCBI Taxonomy" id="2875764"/>
    <lineage>
        <taxon>Bacteria</taxon>
        <taxon>Bacillati</taxon>
        <taxon>Bacillota</taxon>
        <taxon>Bacilli</taxon>
        <taxon>Bacillales</taxon>
        <taxon>Staphylococcaceae</taxon>
        <taxon>Macrococcus</taxon>
    </lineage>
</organism>